<dbReference type="RefSeq" id="WP_003980681.1">
    <property type="nucleotide sequence ID" value="NZ_CP043497.1"/>
</dbReference>
<dbReference type="CDD" id="cd06225">
    <property type="entry name" value="HAMP"/>
    <property type="match status" value="1"/>
</dbReference>
<evidence type="ECO:0000259" key="14">
    <source>
        <dbReference type="PROSITE" id="PS50885"/>
    </source>
</evidence>
<dbReference type="SUPFAM" id="SSF55874">
    <property type="entry name" value="ATPase domain of HSP90 chaperone/DNA topoisomerase II/histidine kinase"/>
    <property type="match status" value="1"/>
</dbReference>
<evidence type="ECO:0000256" key="1">
    <source>
        <dbReference type="ARBA" id="ARBA00000085"/>
    </source>
</evidence>
<feature type="domain" description="Histidine kinase" evidence="13">
    <location>
        <begin position="186"/>
        <end position="400"/>
    </location>
</feature>
<keyword evidence="9 12" id="KW-1133">Transmembrane helix</keyword>
<evidence type="ECO:0000256" key="8">
    <source>
        <dbReference type="ARBA" id="ARBA00022777"/>
    </source>
</evidence>
<comment type="subcellular location">
    <subcellularLocation>
        <location evidence="3">Cell membrane</location>
    </subcellularLocation>
    <subcellularLocation>
        <location evidence="2">Membrane</location>
        <topology evidence="2">Multi-pass membrane protein</topology>
    </subcellularLocation>
</comment>
<keyword evidence="10" id="KW-0902">Two-component regulatory system</keyword>
<dbReference type="CDD" id="cd00082">
    <property type="entry name" value="HisKA"/>
    <property type="match status" value="1"/>
</dbReference>
<dbReference type="SMART" id="SM00387">
    <property type="entry name" value="HATPase_c"/>
    <property type="match status" value="1"/>
</dbReference>
<gene>
    <name evidence="15" type="primary">baeS3</name>
    <name evidence="15" type="ORF">SRIMR7_39715</name>
</gene>
<feature type="domain" description="HAMP" evidence="14">
    <location>
        <begin position="125"/>
        <end position="178"/>
    </location>
</feature>
<dbReference type="GO" id="GO:0004673">
    <property type="term" value="F:protein histidine kinase activity"/>
    <property type="evidence" value="ECO:0007669"/>
    <property type="project" value="UniProtKB-EC"/>
</dbReference>
<evidence type="ECO:0000256" key="10">
    <source>
        <dbReference type="ARBA" id="ARBA00023012"/>
    </source>
</evidence>
<evidence type="ECO:0000256" key="4">
    <source>
        <dbReference type="ARBA" id="ARBA00012438"/>
    </source>
</evidence>
<dbReference type="InterPro" id="IPR036890">
    <property type="entry name" value="HATPase_C_sf"/>
</dbReference>
<dbReference type="PROSITE" id="PS50885">
    <property type="entry name" value="HAMP"/>
    <property type="match status" value="1"/>
</dbReference>
<dbReference type="InterPro" id="IPR003661">
    <property type="entry name" value="HisK_dim/P_dom"/>
</dbReference>
<evidence type="ECO:0000256" key="11">
    <source>
        <dbReference type="ARBA" id="ARBA00023136"/>
    </source>
</evidence>
<evidence type="ECO:0000259" key="13">
    <source>
        <dbReference type="PROSITE" id="PS50109"/>
    </source>
</evidence>
<keyword evidence="6 15" id="KW-0808">Transferase</keyword>
<evidence type="ECO:0000256" key="6">
    <source>
        <dbReference type="ARBA" id="ARBA00022679"/>
    </source>
</evidence>
<dbReference type="InterPro" id="IPR003660">
    <property type="entry name" value="HAMP_dom"/>
</dbReference>
<evidence type="ECO:0000256" key="7">
    <source>
        <dbReference type="ARBA" id="ARBA00022692"/>
    </source>
</evidence>
<dbReference type="EC" id="2.7.13.3" evidence="4"/>
<accession>A0ABY3ZDB1</accession>
<keyword evidence="11 12" id="KW-0472">Membrane</keyword>
<evidence type="ECO:0000256" key="5">
    <source>
        <dbReference type="ARBA" id="ARBA00022553"/>
    </source>
</evidence>
<evidence type="ECO:0000256" key="12">
    <source>
        <dbReference type="SAM" id="Phobius"/>
    </source>
</evidence>
<dbReference type="Pfam" id="PF00512">
    <property type="entry name" value="HisKA"/>
    <property type="match status" value="1"/>
</dbReference>
<dbReference type="InterPro" id="IPR005467">
    <property type="entry name" value="His_kinase_dom"/>
</dbReference>
<feature type="transmembrane region" description="Helical" evidence="12">
    <location>
        <begin position="27"/>
        <end position="49"/>
    </location>
</feature>
<dbReference type="Proteomes" id="UP000829494">
    <property type="component" value="Chromosome"/>
</dbReference>
<evidence type="ECO:0000256" key="9">
    <source>
        <dbReference type="ARBA" id="ARBA00022989"/>
    </source>
</evidence>
<dbReference type="Pfam" id="PF02518">
    <property type="entry name" value="HATPase_c"/>
    <property type="match status" value="1"/>
</dbReference>
<keyword evidence="8 15" id="KW-0418">Kinase</keyword>
<protein>
    <recommendedName>
        <fullName evidence="4">histidine kinase</fullName>
        <ecNumber evidence="4">2.7.13.3</ecNumber>
    </recommendedName>
</protein>
<dbReference type="Gene3D" id="3.30.565.10">
    <property type="entry name" value="Histidine kinase-like ATPase, C-terminal domain"/>
    <property type="match status" value="1"/>
</dbReference>
<dbReference type="PROSITE" id="PS50109">
    <property type="entry name" value="HIS_KIN"/>
    <property type="match status" value="1"/>
</dbReference>
<keyword evidence="5" id="KW-0597">Phosphoprotein</keyword>
<evidence type="ECO:0000313" key="15">
    <source>
        <dbReference type="EMBL" id="UNZ08298.1"/>
    </source>
</evidence>
<feature type="transmembrane region" description="Helical" evidence="12">
    <location>
        <begin position="101"/>
        <end position="124"/>
    </location>
</feature>
<dbReference type="InterPro" id="IPR003594">
    <property type="entry name" value="HATPase_dom"/>
</dbReference>
<dbReference type="PANTHER" id="PTHR45436:SF15">
    <property type="entry name" value="SENSOR HISTIDINE KINASE CUSS"/>
    <property type="match status" value="1"/>
</dbReference>
<dbReference type="SUPFAM" id="SSF158472">
    <property type="entry name" value="HAMP domain-like"/>
    <property type="match status" value="1"/>
</dbReference>
<evidence type="ECO:0000256" key="3">
    <source>
        <dbReference type="ARBA" id="ARBA00004236"/>
    </source>
</evidence>
<dbReference type="PANTHER" id="PTHR45436">
    <property type="entry name" value="SENSOR HISTIDINE KINASE YKOH"/>
    <property type="match status" value="1"/>
</dbReference>
<proteinExistence type="predicted"/>
<keyword evidence="16" id="KW-1185">Reference proteome</keyword>
<dbReference type="Gene3D" id="6.10.340.10">
    <property type="match status" value="1"/>
</dbReference>
<dbReference type="SUPFAM" id="SSF47384">
    <property type="entry name" value="Homodimeric domain of signal transducing histidine kinase"/>
    <property type="match status" value="1"/>
</dbReference>
<dbReference type="Gene3D" id="1.10.287.130">
    <property type="match status" value="1"/>
</dbReference>
<name>A0ABY3ZDB1_STRRM</name>
<dbReference type="SMART" id="SM00388">
    <property type="entry name" value="HisKA"/>
    <property type="match status" value="1"/>
</dbReference>
<evidence type="ECO:0000256" key="2">
    <source>
        <dbReference type="ARBA" id="ARBA00004141"/>
    </source>
</evidence>
<dbReference type="InterPro" id="IPR050428">
    <property type="entry name" value="TCS_sensor_his_kinase"/>
</dbReference>
<keyword evidence="7 12" id="KW-0812">Transmembrane</keyword>
<organism evidence="15 16">
    <name type="scientific">Streptomyces rimosus subsp. rimosus</name>
    <dbReference type="NCBI Taxonomy" id="132474"/>
    <lineage>
        <taxon>Bacteria</taxon>
        <taxon>Bacillati</taxon>
        <taxon>Actinomycetota</taxon>
        <taxon>Actinomycetes</taxon>
        <taxon>Kitasatosporales</taxon>
        <taxon>Streptomycetaceae</taxon>
        <taxon>Streptomyces</taxon>
    </lineage>
</organism>
<dbReference type="InterPro" id="IPR036097">
    <property type="entry name" value="HisK_dim/P_sf"/>
</dbReference>
<evidence type="ECO:0000313" key="16">
    <source>
        <dbReference type="Proteomes" id="UP000829494"/>
    </source>
</evidence>
<dbReference type="GeneID" id="66852549"/>
<dbReference type="SMART" id="SM00304">
    <property type="entry name" value="HAMP"/>
    <property type="match status" value="1"/>
</dbReference>
<dbReference type="EMBL" id="CP094298">
    <property type="protein sequence ID" value="UNZ08298.1"/>
    <property type="molecule type" value="Genomic_DNA"/>
</dbReference>
<dbReference type="Pfam" id="PF00672">
    <property type="entry name" value="HAMP"/>
    <property type="match status" value="1"/>
</dbReference>
<sequence>MRRAPRPARPAPGRPTRVRWTIRLRLTLLYGALFLVTGVLLLTVVYLLVAGRPPWSGVEPPNPPAASVTPSGLGAATGVPAPTVDLEQQLQQQRSDYLEKLLTSSGIALALLTFLSVWLGWVVAGRALRPLRTMADTAKAISANDLHRRLSAPGPSDEIKDLADTFDALLDHLEGAFEAQRRFVANASHELRTPLTFERSLLEITLADPDASAAELRETCVRVLGSNARQEKLIEALLTLARSQRGLDRRVPADLAALAAEYLEQPRAGDGPPGVRIDSELAPAAVLGDPPLLERLIINLVDNAVRHNVPDGRVRVWTGLRGNRPALCVRNTGPEILPSQIELIFQPFQRLRTTRLGGHEGQGIGLSIVAAIAAAHDARLHAEPLPDGGLEIRVEFPPVAP</sequence>
<comment type="catalytic activity">
    <reaction evidence="1">
        <text>ATP + protein L-histidine = ADP + protein N-phospho-L-histidine.</text>
        <dbReference type="EC" id="2.7.13.3"/>
    </reaction>
</comment>
<reference evidence="15 16" key="1">
    <citation type="submission" date="2022-03" db="EMBL/GenBank/DDBJ databases">
        <title>Complete genome of Streptomyces rimosus ssp. rimosus R7 (=ATCC 10970).</title>
        <authorList>
            <person name="Beganovic S."/>
            <person name="Ruckert C."/>
            <person name="Busche T."/>
            <person name="Kalinowski J."/>
            <person name="Wittmann C."/>
        </authorList>
    </citation>
    <scope>NUCLEOTIDE SEQUENCE [LARGE SCALE GENOMIC DNA]</scope>
    <source>
        <strain evidence="15 16">R7</strain>
    </source>
</reference>